<dbReference type="InterPro" id="IPR010031">
    <property type="entry name" value="FAD_lactone_oxidase-like"/>
</dbReference>
<protein>
    <recommendedName>
        <fullName evidence="5 11">D-arabinono-1,4-lactone oxidase</fullName>
        <shortName evidence="11">ALO</shortName>
        <ecNumber evidence="5 11">1.1.3.37</ecNumber>
    </recommendedName>
    <alternativeName>
        <fullName evidence="10 11">L-galactono-gamma-lactone oxidase</fullName>
    </alternativeName>
</protein>
<reference evidence="14" key="1">
    <citation type="journal article" date="2018" name="Nat. Microbiol.">
        <title>Leveraging single-cell genomics to expand the fungal tree of life.</title>
        <authorList>
            <person name="Ahrendt S.R."/>
            <person name="Quandt C.A."/>
            <person name="Ciobanu D."/>
            <person name="Clum A."/>
            <person name="Salamov A."/>
            <person name="Andreopoulos B."/>
            <person name="Cheng J.F."/>
            <person name="Woyke T."/>
            <person name="Pelin A."/>
            <person name="Henrissat B."/>
            <person name="Reynolds N.K."/>
            <person name="Benny G.L."/>
            <person name="Smith M.E."/>
            <person name="James T.Y."/>
            <person name="Grigoriev I.V."/>
        </authorList>
    </citation>
    <scope>NUCLEOTIDE SEQUENCE [LARGE SCALE GENOMIC DNA]</scope>
    <source>
        <strain evidence="14">RSA 468</strain>
    </source>
</reference>
<evidence type="ECO:0000256" key="1">
    <source>
        <dbReference type="ARBA" id="ARBA00001974"/>
    </source>
</evidence>
<keyword evidence="8 11" id="KW-0560">Oxidoreductase</keyword>
<dbReference type="EMBL" id="ML002239">
    <property type="protein sequence ID" value="RKP39872.1"/>
    <property type="molecule type" value="Genomic_DNA"/>
</dbReference>
<dbReference type="EC" id="1.1.3.37" evidence="5 11"/>
<dbReference type="NCBIfam" id="TIGR01679">
    <property type="entry name" value="bact_FAD_ox"/>
    <property type="match status" value="1"/>
</dbReference>
<evidence type="ECO:0000313" key="14">
    <source>
        <dbReference type="Proteomes" id="UP000268162"/>
    </source>
</evidence>
<dbReference type="Pfam" id="PF04030">
    <property type="entry name" value="ALO"/>
    <property type="match status" value="1"/>
</dbReference>
<evidence type="ECO:0000256" key="7">
    <source>
        <dbReference type="ARBA" id="ARBA00022827"/>
    </source>
</evidence>
<evidence type="ECO:0000313" key="13">
    <source>
        <dbReference type="EMBL" id="RKP39872.1"/>
    </source>
</evidence>
<comment type="pathway">
    <text evidence="3 11">Cofactor biosynthesis; D-erythroascorbate biosynthesis; dehydro-D-arabinono-1,4-lactone from D-arabinose: step 2/2.</text>
</comment>
<dbReference type="Gene3D" id="3.30.43.10">
    <property type="entry name" value="Uridine Diphospho-n-acetylenolpyruvylglucosamine Reductase, domain 2"/>
    <property type="match status" value="1"/>
</dbReference>
<dbReference type="STRING" id="215637.A0A4Q0A389"/>
<dbReference type="PANTHER" id="PTHR43762">
    <property type="entry name" value="L-GULONOLACTONE OXIDASE"/>
    <property type="match status" value="1"/>
</dbReference>
<keyword evidence="7 11" id="KW-0274">FAD</keyword>
<comment type="cofactor">
    <cofactor evidence="1 11">
        <name>FAD</name>
        <dbReference type="ChEBI" id="CHEBI:57692"/>
    </cofactor>
</comment>
<dbReference type="Gene3D" id="3.30.465.10">
    <property type="match status" value="1"/>
</dbReference>
<gene>
    <name evidence="13" type="ORF">BJ085DRAFT_15221</name>
</gene>
<dbReference type="NCBIfam" id="TIGR01678">
    <property type="entry name" value="FAD_lactone_ox"/>
    <property type="match status" value="1"/>
</dbReference>
<evidence type="ECO:0000256" key="11">
    <source>
        <dbReference type="RuleBase" id="RU367158"/>
    </source>
</evidence>
<organism evidence="13 14">
    <name type="scientific">Dimargaris cristalligena</name>
    <dbReference type="NCBI Taxonomy" id="215637"/>
    <lineage>
        <taxon>Eukaryota</taxon>
        <taxon>Fungi</taxon>
        <taxon>Fungi incertae sedis</taxon>
        <taxon>Zoopagomycota</taxon>
        <taxon>Kickxellomycotina</taxon>
        <taxon>Dimargaritomycetes</taxon>
        <taxon>Dimargaritales</taxon>
        <taxon>Dimargaritaceae</taxon>
        <taxon>Dimargaris</taxon>
    </lineage>
</organism>
<evidence type="ECO:0000256" key="3">
    <source>
        <dbReference type="ARBA" id="ARBA00005083"/>
    </source>
</evidence>
<evidence type="ECO:0000256" key="5">
    <source>
        <dbReference type="ARBA" id="ARBA00013136"/>
    </source>
</evidence>
<dbReference type="InterPro" id="IPR007173">
    <property type="entry name" value="ALO_C"/>
</dbReference>
<evidence type="ECO:0000256" key="10">
    <source>
        <dbReference type="ARBA" id="ARBA00033418"/>
    </source>
</evidence>
<dbReference type="InterPro" id="IPR006094">
    <property type="entry name" value="Oxid_FAD_bind_N"/>
</dbReference>
<dbReference type="PIRSF" id="PIRSF000136">
    <property type="entry name" value="LGO_GLO"/>
    <property type="match status" value="1"/>
</dbReference>
<evidence type="ECO:0000256" key="6">
    <source>
        <dbReference type="ARBA" id="ARBA00022630"/>
    </source>
</evidence>
<dbReference type="InterPro" id="IPR030654">
    <property type="entry name" value="Sugar_lactone_oxidase"/>
</dbReference>
<dbReference type="Proteomes" id="UP000268162">
    <property type="component" value="Unassembled WGS sequence"/>
</dbReference>
<dbReference type="AlphaFoldDB" id="A0A4Q0A389"/>
<dbReference type="GO" id="GO:0071949">
    <property type="term" value="F:FAD binding"/>
    <property type="evidence" value="ECO:0007669"/>
    <property type="project" value="UniProtKB-UniRule"/>
</dbReference>
<dbReference type="UniPathway" id="UPA00771">
    <property type="reaction ID" value="UER00766"/>
</dbReference>
<evidence type="ECO:0000256" key="4">
    <source>
        <dbReference type="ARBA" id="ARBA00005466"/>
    </source>
</evidence>
<evidence type="ECO:0000259" key="12">
    <source>
        <dbReference type="PROSITE" id="PS51387"/>
    </source>
</evidence>
<dbReference type="InterPro" id="IPR016167">
    <property type="entry name" value="FAD-bd_PCMH_sub1"/>
</dbReference>
<dbReference type="PROSITE" id="PS51387">
    <property type="entry name" value="FAD_PCMH"/>
    <property type="match status" value="1"/>
</dbReference>
<keyword evidence="14" id="KW-1185">Reference proteome</keyword>
<keyword evidence="9" id="KW-0472">Membrane</keyword>
<dbReference type="Gene3D" id="3.30.70.2520">
    <property type="match status" value="1"/>
</dbReference>
<dbReference type="InterPro" id="IPR016171">
    <property type="entry name" value="Vanillyl_alc_oxidase_C-sub2"/>
</dbReference>
<comment type="similarity">
    <text evidence="4 11">Belongs to the oxygen-dependent FAD-linked oxidoreductase family.</text>
</comment>
<dbReference type="SUPFAM" id="SSF56176">
    <property type="entry name" value="FAD-binding/transporter-associated domain-like"/>
    <property type="match status" value="1"/>
</dbReference>
<name>A0A4Q0A389_9FUNG</name>
<sequence>MVRPNKTFTYRNWAQTFSCSPELYFEPQNEKEIVAIVQRAREHRKTVKVFGAGHSPSDLPCTDGYMLNLDRMNRLLEVDETRMVVTVEGGMRLFELHPLLQKHNLALSVLGAISDQSVAGAIGTATHGSGAGFGNLSTLVLGLRLISGTGEIIDCSAMDHTDIFSAARCHIGALGIVTKVTLQCERAFRLESIQRPIPFATMLDELVSLSQTAQHTKFLWFPYNNNVAISLLNRTTKVKSEPDSTWRITQRKNRLRYEMELYVGRYMPGILPEVEKQLWKRDYAREIHRIDDSYKVFNFDCMFRQYTNEWAIPTGRASEAIKQLNQVLAKAKYPIHFPIEIRFVQHDDIWLSPCYQRDTCYIGVVMYKPFNSNVPYGEFWTDFEAVMKSMDGRPHWAKFHCMGYEDLARVYPMLPNFMEVRAQMDPDNVFMNDYLTRHLLPNNHPVLPPEHGIRFQYSNIPLKSKL</sequence>
<comment type="catalytic activity">
    <reaction evidence="11">
        <text>D-arabinono-1,4-lactone + O2 = dehydro-D-arabinono-1,4-lactone + H2O2 + H(+)</text>
        <dbReference type="Rhea" id="RHEA:23756"/>
        <dbReference type="ChEBI" id="CHEBI:15378"/>
        <dbReference type="ChEBI" id="CHEBI:15379"/>
        <dbReference type="ChEBI" id="CHEBI:16240"/>
        <dbReference type="ChEBI" id="CHEBI:16292"/>
        <dbReference type="ChEBI" id="CHEBI:58277"/>
        <dbReference type="EC" id="1.1.3.37"/>
    </reaction>
</comment>
<evidence type="ECO:0000256" key="9">
    <source>
        <dbReference type="ARBA" id="ARBA00023136"/>
    </source>
</evidence>
<keyword evidence="11" id="KW-0496">Mitochondrion</keyword>
<evidence type="ECO:0000256" key="8">
    <source>
        <dbReference type="ARBA" id="ARBA00023002"/>
    </source>
</evidence>
<dbReference type="InterPro" id="IPR036318">
    <property type="entry name" value="FAD-bd_PCMH-like_sf"/>
</dbReference>
<proteinExistence type="inferred from homology"/>
<dbReference type="InterPro" id="IPR016169">
    <property type="entry name" value="FAD-bd_PCMH_sub2"/>
</dbReference>
<evidence type="ECO:0000256" key="2">
    <source>
        <dbReference type="ARBA" id="ARBA00004370"/>
    </source>
</evidence>
<comment type="subcellular location">
    <subcellularLocation>
        <location evidence="2">Membrane</location>
    </subcellularLocation>
    <subcellularLocation>
        <location evidence="11">Mitochondrion membrane</location>
    </subcellularLocation>
</comment>
<dbReference type="GO" id="GO:0031966">
    <property type="term" value="C:mitochondrial membrane"/>
    <property type="evidence" value="ECO:0007669"/>
    <property type="project" value="UniProtKB-SubCell"/>
</dbReference>
<keyword evidence="6 11" id="KW-0285">Flavoprotein</keyword>
<dbReference type="GO" id="GO:0003885">
    <property type="term" value="F:D-arabinono-1,4-lactone oxidase activity"/>
    <property type="evidence" value="ECO:0007669"/>
    <property type="project" value="UniProtKB-UniRule"/>
</dbReference>
<accession>A0A4Q0A389</accession>
<dbReference type="InterPro" id="IPR016166">
    <property type="entry name" value="FAD-bd_PCMH"/>
</dbReference>
<dbReference type="Gene3D" id="1.10.45.10">
    <property type="entry name" value="Vanillyl-alcohol Oxidase, Chain A, domain 4"/>
    <property type="match status" value="1"/>
</dbReference>
<dbReference type="Pfam" id="PF01565">
    <property type="entry name" value="FAD_binding_4"/>
    <property type="match status" value="1"/>
</dbReference>
<dbReference type="PANTHER" id="PTHR43762:SF1">
    <property type="entry name" value="D-ARABINONO-1,4-LACTONE OXIDASE"/>
    <property type="match status" value="1"/>
</dbReference>
<dbReference type="OrthoDB" id="610608at2759"/>
<feature type="domain" description="FAD-binding PCMH-type" evidence="12">
    <location>
        <begin position="17"/>
        <end position="187"/>
    </location>
</feature>